<dbReference type="PROSITE" id="PS00188">
    <property type="entry name" value="BIOTIN"/>
    <property type="match status" value="1"/>
</dbReference>
<dbReference type="GO" id="GO:0003989">
    <property type="term" value="F:acetyl-CoA carboxylase activity"/>
    <property type="evidence" value="ECO:0007669"/>
    <property type="project" value="InterPro"/>
</dbReference>
<dbReference type="PRINTS" id="PR01071">
    <property type="entry name" value="ACOABIOTINCC"/>
</dbReference>
<dbReference type="InterPro" id="IPR050709">
    <property type="entry name" value="Biotin_Carboxyl_Carrier/Decarb"/>
</dbReference>
<dbReference type="OrthoDB" id="9811735at2"/>
<organism evidence="12 13">
    <name type="scientific">alpha proteobacterium IMCC14465</name>
    <dbReference type="NCBI Taxonomy" id="1220535"/>
    <lineage>
        <taxon>Bacteria</taxon>
        <taxon>Pseudomonadati</taxon>
        <taxon>Pseudomonadota</taxon>
        <taxon>Alphaproteobacteria</taxon>
        <taxon>PS1 clade</taxon>
    </lineage>
</organism>
<evidence type="ECO:0000256" key="4">
    <source>
        <dbReference type="ARBA" id="ARBA00022516"/>
    </source>
</evidence>
<keyword evidence="4 9" id="KW-0444">Lipid biosynthesis</keyword>
<keyword evidence="13" id="KW-1185">Reference proteome</keyword>
<comment type="caution">
    <text evidence="12">The sequence shown here is derived from an EMBL/GenBank/DDBJ whole genome shotgun (WGS) entry which is preliminary data.</text>
</comment>
<dbReference type="InterPro" id="IPR001882">
    <property type="entry name" value="Biotin_BS"/>
</dbReference>
<feature type="compositionally biased region" description="Low complexity" evidence="10">
    <location>
        <begin position="48"/>
        <end position="64"/>
    </location>
</feature>
<reference evidence="12 13" key="1">
    <citation type="journal article" date="2012" name="J. Bacteriol.">
        <title>Genome Sequence of Strain IMCC14465, Isolated from the East Sea, Belonging to the PS1 Clade of Alphaproteobacteria.</title>
        <authorList>
            <person name="Yang S.J."/>
            <person name="Kang I."/>
            <person name="Cho J.C."/>
        </authorList>
    </citation>
    <scope>NUCLEOTIDE SEQUENCE [LARGE SCALE GENOMIC DNA]</scope>
    <source>
        <strain evidence="12 13">IMCC14465</strain>
    </source>
</reference>
<evidence type="ECO:0000256" key="7">
    <source>
        <dbReference type="ARBA" id="ARBA00023160"/>
    </source>
</evidence>
<evidence type="ECO:0000256" key="1">
    <source>
        <dbReference type="ARBA" id="ARBA00003761"/>
    </source>
</evidence>
<dbReference type="EMBL" id="ALYF01000002">
    <property type="protein sequence ID" value="EJW21837.1"/>
    <property type="molecule type" value="Genomic_DNA"/>
</dbReference>
<evidence type="ECO:0000256" key="10">
    <source>
        <dbReference type="SAM" id="MobiDB-lite"/>
    </source>
</evidence>
<dbReference type="InterPro" id="IPR000089">
    <property type="entry name" value="Biotin_lipoyl"/>
</dbReference>
<dbReference type="UniPathway" id="UPA00094"/>
<dbReference type="eggNOG" id="COG0511">
    <property type="taxonomic scope" value="Bacteria"/>
</dbReference>
<evidence type="ECO:0000313" key="12">
    <source>
        <dbReference type="EMBL" id="EJW21837.1"/>
    </source>
</evidence>
<dbReference type="Pfam" id="PF00364">
    <property type="entry name" value="Biotin_lipoyl"/>
    <property type="match status" value="1"/>
</dbReference>
<dbReference type="InterPro" id="IPR001249">
    <property type="entry name" value="AcCoA_biotinCC"/>
</dbReference>
<dbReference type="PANTHER" id="PTHR45266">
    <property type="entry name" value="OXALOACETATE DECARBOXYLASE ALPHA CHAIN"/>
    <property type="match status" value="1"/>
</dbReference>
<accession>J9DXR5</accession>
<evidence type="ECO:0000256" key="3">
    <source>
        <dbReference type="ARBA" id="ARBA00017562"/>
    </source>
</evidence>
<dbReference type="CDD" id="cd06850">
    <property type="entry name" value="biotinyl_domain"/>
    <property type="match status" value="1"/>
</dbReference>
<comment type="function">
    <text evidence="1 9">This protein is a component of the acetyl coenzyme A carboxylase complex; first, biotin carboxylase catalyzes the carboxylation of the carrier protein and then the transcarboxylase transfers the carboxyl group to form malonyl-CoA.</text>
</comment>
<feature type="region of interest" description="Disordered" evidence="10">
    <location>
        <begin position="48"/>
        <end position="69"/>
    </location>
</feature>
<gene>
    <name evidence="12" type="ORF">IMCC14465_02310</name>
</gene>
<evidence type="ECO:0000256" key="9">
    <source>
        <dbReference type="RuleBase" id="RU364072"/>
    </source>
</evidence>
<name>J9DXR5_9PROT</name>
<keyword evidence="5 9" id="KW-0276">Fatty acid metabolism</keyword>
<dbReference type="GO" id="GO:0009317">
    <property type="term" value="C:acetyl-CoA carboxylase complex"/>
    <property type="evidence" value="ECO:0007669"/>
    <property type="project" value="InterPro"/>
</dbReference>
<evidence type="ECO:0000256" key="8">
    <source>
        <dbReference type="ARBA" id="ARBA00023267"/>
    </source>
</evidence>
<dbReference type="Proteomes" id="UP000004836">
    <property type="component" value="Unassembled WGS sequence"/>
</dbReference>
<keyword evidence="8 9" id="KW-0092">Biotin</keyword>
<comment type="pathway">
    <text evidence="2 9">Lipid metabolism; fatty acid biosynthesis.</text>
</comment>
<dbReference type="AlphaFoldDB" id="J9DXR5"/>
<sequence>MVKKSDSEKIRELADLLNETGLSEIEIESSDTRIRVARGGVSIAAAPVASAPSPASAATADAPADLSTNPGALKSPMVGTAYIAAEPGAAPFCKVGDQVSEGQTLFIVEAMKTMNPITAHKSGKIDQILVANAQAVEFGEVLAVIS</sequence>
<evidence type="ECO:0000313" key="13">
    <source>
        <dbReference type="Proteomes" id="UP000004836"/>
    </source>
</evidence>
<dbReference type="PANTHER" id="PTHR45266:SF3">
    <property type="entry name" value="OXALOACETATE DECARBOXYLASE ALPHA CHAIN"/>
    <property type="match status" value="1"/>
</dbReference>
<evidence type="ECO:0000256" key="6">
    <source>
        <dbReference type="ARBA" id="ARBA00023098"/>
    </source>
</evidence>
<keyword evidence="6 9" id="KW-0443">Lipid metabolism</keyword>
<proteinExistence type="predicted"/>
<evidence type="ECO:0000256" key="2">
    <source>
        <dbReference type="ARBA" id="ARBA00005194"/>
    </source>
</evidence>
<evidence type="ECO:0000256" key="5">
    <source>
        <dbReference type="ARBA" id="ARBA00022832"/>
    </source>
</evidence>
<feature type="domain" description="Lipoyl-binding" evidence="11">
    <location>
        <begin position="70"/>
        <end position="146"/>
    </location>
</feature>
<dbReference type="FunFam" id="2.40.50.100:FF:000003">
    <property type="entry name" value="Acetyl-CoA carboxylase biotin carboxyl carrier protein"/>
    <property type="match status" value="1"/>
</dbReference>
<dbReference type="Gene3D" id="2.40.50.100">
    <property type="match status" value="1"/>
</dbReference>
<protein>
    <recommendedName>
        <fullName evidence="3 9">Biotin carboxyl carrier protein of acetyl-CoA carboxylase</fullName>
    </recommendedName>
</protein>
<dbReference type="STRING" id="1220535.IMCC14465_02310"/>
<dbReference type="InterPro" id="IPR011053">
    <property type="entry name" value="Single_hybrid_motif"/>
</dbReference>
<dbReference type="PROSITE" id="PS50968">
    <property type="entry name" value="BIOTINYL_LIPOYL"/>
    <property type="match status" value="1"/>
</dbReference>
<dbReference type="SUPFAM" id="SSF51230">
    <property type="entry name" value="Single hybrid motif"/>
    <property type="match status" value="1"/>
</dbReference>
<keyword evidence="7 9" id="KW-0275">Fatty acid biosynthesis</keyword>
<evidence type="ECO:0000259" key="11">
    <source>
        <dbReference type="PROSITE" id="PS50968"/>
    </source>
</evidence>
<dbReference type="GO" id="GO:0006633">
    <property type="term" value="P:fatty acid biosynthetic process"/>
    <property type="evidence" value="ECO:0007669"/>
    <property type="project" value="UniProtKB-UniPathway"/>
</dbReference>
<dbReference type="PATRIC" id="fig|1220535.3.peg.229"/>